<dbReference type="PANTHER" id="PTHR47939">
    <property type="entry name" value="MEMBRANE-ASSOCIATED SALT-INDUCIBLE PROTEIN-LIKE"/>
    <property type="match status" value="1"/>
</dbReference>
<feature type="repeat" description="PPR" evidence="3">
    <location>
        <begin position="174"/>
        <end position="208"/>
    </location>
</feature>
<reference evidence="4" key="1">
    <citation type="journal article" date="2023" name="Plant J.">
        <title>The genome of the king protea, Protea cynaroides.</title>
        <authorList>
            <person name="Chang J."/>
            <person name="Duong T.A."/>
            <person name="Schoeman C."/>
            <person name="Ma X."/>
            <person name="Roodt D."/>
            <person name="Barker N."/>
            <person name="Li Z."/>
            <person name="Van de Peer Y."/>
            <person name="Mizrachi E."/>
        </authorList>
    </citation>
    <scope>NUCLEOTIDE SEQUENCE</scope>
    <source>
        <tissue evidence="4">Young leaves</tissue>
    </source>
</reference>
<dbReference type="PROSITE" id="PS51375">
    <property type="entry name" value="PPR"/>
    <property type="match status" value="1"/>
</dbReference>
<evidence type="ECO:0000313" key="5">
    <source>
        <dbReference type="Proteomes" id="UP001141806"/>
    </source>
</evidence>
<name>A0A9Q0KV35_9MAGN</name>
<dbReference type="PANTHER" id="PTHR47939:SF1">
    <property type="entry name" value="OS04G0684500 PROTEIN"/>
    <property type="match status" value="1"/>
</dbReference>
<comment type="caution">
    <text evidence="4">The sequence shown here is derived from an EMBL/GenBank/DDBJ whole genome shotgun (WGS) entry which is preliminary data.</text>
</comment>
<sequence length="347" mass="38537">MAIGFGAAKKLCASLHNLCYFPFQHAIFHSSPASQTLEESVRAAVETEAYERIPDILSTPTTTSPDRNSNLFSFLSSFPDDLRTKVVDRILQSCIHLRPRSRSKTTCEYLLSHTLENPKPLPLALAIIQRILRSGFTPAPQTHLSLSSAWLDCRQNQTVADILIEMRSIGYCPDRNTCNYLISSLCAIDQSSEAIKVLKGMGGAGCDPDSESYGMVIGAMCQARKTSDVTDLMREMVAKFRLMPRQGTVMRMIAAMRANREIVRSIETVEFLEKEGCSIGFEAYEMVVKGCLERKEFVLAGKVVMEMAERGFIPYIRVRQRVVEGLASVGEGSLASAVRQRFADLNS</sequence>
<dbReference type="InterPro" id="IPR050667">
    <property type="entry name" value="PPR-containing_protein"/>
</dbReference>
<evidence type="ECO:0008006" key="6">
    <source>
        <dbReference type="Google" id="ProtNLM"/>
    </source>
</evidence>
<dbReference type="NCBIfam" id="TIGR00756">
    <property type="entry name" value="PPR"/>
    <property type="match status" value="1"/>
</dbReference>
<dbReference type="InterPro" id="IPR011990">
    <property type="entry name" value="TPR-like_helical_dom_sf"/>
</dbReference>
<dbReference type="Pfam" id="PF13041">
    <property type="entry name" value="PPR_2"/>
    <property type="match status" value="1"/>
</dbReference>
<accession>A0A9Q0KV35</accession>
<dbReference type="Gene3D" id="1.25.40.10">
    <property type="entry name" value="Tetratricopeptide repeat domain"/>
    <property type="match status" value="1"/>
</dbReference>
<evidence type="ECO:0000256" key="3">
    <source>
        <dbReference type="PROSITE-ProRule" id="PRU00708"/>
    </source>
</evidence>
<proteinExistence type="inferred from homology"/>
<protein>
    <recommendedName>
        <fullName evidence="6">Pentatricopeptide repeat-containing protein</fullName>
    </recommendedName>
</protein>
<keyword evidence="5" id="KW-1185">Reference proteome</keyword>
<organism evidence="4 5">
    <name type="scientific">Protea cynaroides</name>
    <dbReference type="NCBI Taxonomy" id="273540"/>
    <lineage>
        <taxon>Eukaryota</taxon>
        <taxon>Viridiplantae</taxon>
        <taxon>Streptophyta</taxon>
        <taxon>Embryophyta</taxon>
        <taxon>Tracheophyta</taxon>
        <taxon>Spermatophyta</taxon>
        <taxon>Magnoliopsida</taxon>
        <taxon>Proteales</taxon>
        <taxon>Proteaceae</taxon>
        <taxon>Protea</taxon>
    </lineage>
</organism>
<dbReference type="Proteomes" id="UP001141806">
    <property type="component" value="Unassembled WGS sequence"/>
</dbReference>
<dbReference type="AlphaFoldDB" id="A0A9Q0KV35"/>
<evidence type="ECO:0000256" key="2">
    <source>
        <dbReference type="ARBA" id="ARBA00022737"/>
    </source>
</evidence>
<evidence type="ECO:0000313" key="4">
    <source>
        <dbReference type="EMBL" id="KAJ4977270.1"/>
    </source>
</evidence>
<evidence type="ECO:0000256" key="1">
    <source>
        <dbReference type="ARBA" id="ARBA00007626"/>
    </source>
</evidence>
<comment type="similarity">
    <text evidence="1">Belongs to the PPR family. P subfamily.</text>
</comment>
<gene>
    <name evidence="4" type="ORF">NE237_002376</name>
</gene>
<dbReference type="InterPro" id="IPR002885">
    <property type="entry name" value="PPR_rpt"/>
</dbReference>
<keyword evidence="2" id="KW-0677">Repeat</keyword>
<dbReference type="OrthoDB" id="1911783at2759"/>
<dbReference type="EMBL" id="JAMYWD010000003">
    <property type="protein sequence ID" value="KAJ4977270.1"/>
    <property type="molecule type" value="Genomic_DNA"/>
</dbReference>